<dbReference type="RefSeq" id="WP_343984422.1">
    <property type="nucleotide sequence ID" value="NZ_BAAAJG010000021.1"/>
</dbReference>
<organism evidence="1 2">
    <name type="scientific">Pseudonocardia aurantiaca</name>
    <dbReference type="NCBI Taxonomy" id="75290"/>
    <lineage>
        <taxon>Bacteria</taxon>
        <taxon>Bacillati</taxon>
        <taxon>Actinomycetota</taxon>
        <taxon>Actinomycetes</taxon>
        <taxon>Pseudonocardiales</taxon>
        <taxon>Pseudonocardiaceae</taxon>
        <taxon>Pseudonocardia</taxon>
    </lineage>
</organism>
<dbReference type="Pfam" id="PF19457">
    <property type="entry name" value="DUF5994"/>
    <property type="match status" value="1"/>
</dbReference>
<gene>
    <name evidence="1" type="ORF">ACFSCY_37715</name>
</gene>
<keyword evidence="2" id="KW-1185">Reference proteome</keyword>
<reference evidence="2" key="1">
    <citation type="journal article" date="2019" name="Int. J. Syst. Evol. Microbiol.">
        <title>The Global Catalogue of Microorganisms (GCM) 10K type strain sequencing project: providing services to taxonomists for standard genome sequencing and annotation.</title>
        <authorList>
            <consortium name="The Broad Institute Genomics Platform"/>
            <consortium name="The Broad Institute Genome Sequencing Center for Infectious Disease"/>
            <person name="Wu L."/>
            <person name="Ma J."/>
        </authorList>
    </citation>
    <scope>NUCLEOTIDE SEQUENCE [LARGE SCALE GENOMIC DNA]</scope>
    <source>
        <strain evidence="2">JCM 12165</strain>
    </source>
</reference>
<protein>
    <submittedName>
        <fullName evidence="1">DUF5994 family protein</fullName>
    </submittedName>
</protein>
<accession>A0ABW4FXC7</accession>
<sequence length="161" mass="16685">MASVRITPASRTDAPAGVDDQPLRLTLKPAAPPTGAVDGGWWPRSRDLAAEVPALLAALTARLGNVEGVNYNLDDWGRPPRKINLGGAQVRLSGYHSQHRDTIDVLSQGNRVTLLVVAPDATEPVASAALRAAGDRANGDGVEALLLHRTDSADAGAASAT</sequence>
<evidence type="ECO:0000313" key="2">
    <source>
        <dbReference type="Proteomes" id="UP001597145"/>
    </source>
</evidence>
<comment type="caution">
    <text evidence="1">The sequence shown here is derived from an EMBL/GenBank/DDBJ whole genome shotgun (WGS) entry which is preliminary data.</text>
</comment>
<dbReference type="Proteomes" id="UP001597145">
    <property type="component" value="Unassembled WGS sequence"/>
</dbReference>
<dbReference type="InterPro" id="IPR046036">
    <property type="entry name" value="DUF5994"/>
</dbReference>
<proteinExistence type="predicted"/>
<dbReference type="EMBL" id="JBHUCP010000050">
    <property type="protein sequence ID" value="MFD1535161.1"/>
    <property type="molecule type" value="Genomic_DNA"/>
</dbReference>
<name>A0ABW4FXC7_9PSEU</name>
<evidence type="ECO:0000313" key="1">
    <source>
        <dbReference type="EMBL" id="MFD1535161.1"/>
    </source>
</evidence>